<protein>
    <submittedName>
        <fullName evidence="2">Uncharacterized protein</fullName>
    </submittedName>
</protein>
<reference evidence="2" key="1">
    <citation type="submission" date="2020-11" db="EMBL/GenBank/DDBJ databases">
        <title>Carbohydrate-dependent, anaerobic sulfur respiration: A novel catabolism in halophilic archaea.</title>
        <authorList>
            <person name="Sorokin D.Y."/>
            <person name="Messina E."/>
            <person name="Smedile F."/>
            <person name="La Cono V."/>
            <person name="Hallsworth J.E."/>
            <person name="Yakimov M.M."/>
        </authorList>
    </citation>
    <scope>NUCLEOTIDE SEQUENCE</scope>
    <source>
        <strain evidence="2">AArc-S</strain>
    </source>
</reference>
<keyword evidence="3" id="KW-1185">Reference proteome</keyword>
<accession>A0A897MY94</accession>
<evidence type="ECO:0000313" key="2">
    <source>
        <dbReference type="EMBL" id="QSG03879.1"/>
    </source>
</evidence>
<dbReference type="KEGG" id="hara:AArcS_2683"/>
<feature type="compositionally biased region" description="Basic and acidic residues" evidence="1">
    <location>
        <begin position="26"/>
        <end position="37"/>
    </location>
</feature>
<evidence type="ECO:0000256" key="1">
    <source>
        <dbReference type="SAM" id="MobiDB-lite"/>
    </source>
</evidence>
<organism evidence="2 3">
    <name type="scientific">Natranaeroarchaeum sulfidigenes</name>
    <dbReference type="NCBI Taxonomy" id="2784880"/>
    <lineage>
        <taxon>Archaea</taxon>
        <taxon>Methanobacteriati</taxon>
        <taxon>Methanobacteriota</taxon>
        <taxon>Stenosarchaea group</taxon>
        <taxon>Halobacteria</taxon>
        <taxon>Halobacteriales</taxon>
        <taxon>Natronoarchaeaceae</taxon>
        <taxon>Natranaeroarchaeum</taxon>
    </lineage>
</organism>
<feature type="region of interest" description="Disordered" evidence="1">
    <location>
        <begin position="1"/>
        <end position="37"/>
    </location>
</feature>
<evidence type="ECO:0000313" key="3">
    <source>
        <dbReference type="Proteomes" id="UP000663586"/>
    </source>
</evidence>
<name>A0A897MY94_9EURY</name>
<dbReference type="AlphaFoldDB" id="A0A897MY94"/>
<gene>
    <name evidence="2" type="ORF">AArcS_2683</name>
</gene>
<sequence length="75" mass="8227">MIPFDEVREGSSVSSGTGPRAGGRARPVDANRSEDRIMIVPPPESLTDRQKADARVFKRGEDVNVGTPRHCYSPF</sequence>
<dbReference type="EMBL" id="CP064786">
    <property type="protein sequence ID" value="QSG03879.1"/>
    <property type="molecule type" value="Genomic_DNA"/>
</dbReference>
<proteinExistence type="predicted"/>
<dbReference type="Proteomes" id="UP000663586">
    <property type="component" value="Chromosome"/>
</dbReference>